<protein>
    <recommendedName>
        <fullName evidence="3">S1 motif domain-containing protein</fullName>
    </recommendedName>
</protein>
<sequence length="217" mass="24003">MDPLFERRELMRTVHITAPNIQRNIQVSLLSQLRMKHEGICLPEGYVRDQSITVVDYSLGRVNLIKGGLDYTVKFQADMCMPHAGQVFKATVMLKSKIGLHAETAPLKVLLPRDLHLGNEMFESVQEKQEVEFEIVGARFQQGDDSIVVLGSLRSAVLNDTTVPKEITDLPSNAGEAADLTQAETGRKKVTVAAEHTREKKKKSIKPSGNTAVAPDI</sequence>
<organism evidence="2">
    <name type="scientific">viral metagenome</name>
    <dbReference type="NCBI Taxonomy" id="1070528"/>
    <lineage>
        <taxon>unclassified sequences</taxon>
        <taxon>metagenomes</taxon>
        <taxon>organismal metagenomes</taxon>
    </lineage>
</organism>
<dbReference type="AlphaFoldDB" id="A0A6C0J2Z2"/>
<proteinExistence type="predicted"/>
<name>A0A6C0J2Z2_9ZZZZ</name>
<evidence type="ECO:0000313" key="2">
    <source>
        <dbReference type="EMBL" id="QHU00012.1"/>
    </source>
</evidence>
<reference evidence="2" key="1">
    <citation type="journal article" date="2020" name="Nature">
        <title>Giant virus diversity and host interactions through global metagenomics.</title>
        <authorList>
            <person name="Schulz F."/>
            <person name="Roux S."/>
            <person name="Paez-Espino D."/>
            <person name="Jungbluth S."/>
            <person name="Walsh D.A."/>
            <person name="Denef V.J."/>
            <person name="McMahon K.D."/>
            <person name="Konstantinidis K.T."/>
            <person name="Eloe-Fadrosh E.A."/>
            <person name="Kyrpides N.C."/>
            <person name="Woyke T."/>
        </authorList>
    </citation>
    <scope>NUCLEOTIDE SEQUENCE</scope>
    <source>
        <strain evidence="2">GVMAG-M-3300025778-1</strain>
    </source>
</reference>
<accession>A0A6C0J2Z2</accession>
<evidence type="ECO:0000256" key="1">
    <source>
        <dbReference type="SAM" id="MobiDB-lite"/>
    </source>
</evidence>
<feature type="region of interest" description="Disordered" evidence="1">
    <location>
        <begin position="170"/>
        <end position="217"/>
    </location>
</feature>
<evidence type="ECO:0008006" key="3">
    <source>
        <dbReference type="Google" id="ProtNLM"/>
    </source>
</evidence>
<dbReference type="EMBL" id="MN740320">
    <property type="protein sequence ID" value="QHU00012.1"/>
    <property type="molecule type" value="Genomic_DNA"/>
</dbReference>